<organism evidence="3 4">
    <name type="scientific">Dipteronia sinensis</name>
    <dbReference type="NCBI Taxonomy" id="43782"/>
    <lineage>
        <taxon>Eukaryota</taxon>
        <taxon>Viridiplantae</taxon>
        <taxon>Streptophyta</taxon>
        <taxon>Embryophyta</taxon>
        <taxon>Tracheophyta</taxon>
        <taxon>Spermatophyta</taxon>
        <taxon>Magnoliopsida</taxon>
        <taxon>eudicotyledons</taxon>
        <taxon>Gunneridae</taxon>
        <taxon>Pentapetalae</taxon>
        <taxon>rosids</taxon>
        <taxon>malvids</taxon>
        <taxon>Sapindales</taxon>
        <taxon>Sapindaceae</taxon>
        <taxon>Hippocastanoideae</taxon>
        <taxon>Acereae</taxon>
        <taxon>Dipteronia</taxon>
    </lineage>
</organism>
<evidence type="ECO:0000313" key="3">
    <source>
        <dbReference type="EMBL" id="KAK3195570.1"/>
    </source>
</evidence>
<dbReference type="AlphaFoldDB" id="A0AAE0DY90"/>
<dbReference type="InterPro" id="IPR015410">
    <property type="entry name" value="DUF1985"/>
</dbReference>
<dbReference type="Proteomes" id="UP001281410">
    <property type="component" value="Unassembled WGS sequence"/>
</dbReference>
<protein>
    <recommendedName>
        <fullName evidence="2">DUF1985 domain-containing protein</fullName>
    </recommendedName>
</protein>
<keyword evidence="4" id="KW-1185">Reference proteome</keyword>
<feature type="domain" description="DUF1985" evidence="2">
    <location>
        <begin position="40"/>
        <end position="167"/>
    </location>
</feature>
<dbReference type="PANTHER" id="PTHR48449:SF1">
    <property type="entry name" value="DUF1985 DOMAIN-CONTAINING PROTEIN"/>
    <property type="match status" value="1"/>
</dbReference>
<evidence type="ECO:0000259" key="2">
    <source>
        <dbReference type="Pfam" id="PF09331"/>
    </source>
</evidence>
<evidence type="ECO:0000256" key="1">
    <source>
        <dbReference type="SAM" id="MobiDB-lite"/>
    </source>
</evidence>
<dbReference type="Pfam" id="PF09331">
    <property type="entry name" value="DUF1985"/>
    <property type="match status" value="1"/>
</dbReference>
<name>A0AAE0DY90_9ROSI</name>
<proteinExistence type="predicted"/>
<evidence type="ECO:0000313" key="4">
    <source>
        <dbReference type="Proteomes" id="UP001281410"/>
    </source>
</evidence>
<reference evidence="3" key="1">
    <citation type="journal article" date="2023" name="Plant J.">
        <title>Genome sequences and population genomics provide insights into the demographic history, inbreeding, and mutation load of two 'living fossil' tree species of Dipteronia.</title>
        <authorList>
            <person name="Feng Y."/>
            <person name="Comes H.P."/>
            <person name="Chen J."/>
            <person name="Zhu S."/>
            <person name="Lu R."/>
            <person name="Zhang X."/>
            <person name="Li P."/>
            <person name="Qiu J."/>
            <person name="Olsen K.M."/>
            <person name="Qiu Y."/>
        </authorList>
    </citation>
    <scope>NUCLEOTIDE SEQUENCE</scope>
    <source>
        <strain evidence="3">NBL</strain>
    </source>
</reference>
<sequence>MEKFKQDPICQYLDLKQPLIVYKHLIHNLLKREIIHPSGQRPDEMWFGLRKSKACFGQEEFCLCTGLNMGQLPEGFANNNEVEHDSMLRRIFKGKMPTDEVLYATLKKMSFEESEDAYKMLNIYMMSQFFGTDDGRTTTIPVWFFSLVEKEDEFKKFPWDSYIFSFTLYFLKDVLNKRLPKLRGEEEKEEKKMNKKKNKKSVEEEEMEVKVKGKGKWKGK</sequence>
<feature type="region of interest" description="Disordered" evidence="1">
    <location>
        <begin position="183"/>
        <end position="220"/>
    </location>
</feature>
<accession>A0AAE0DY90</accession>
<comment type="caution">
    <text evidence="3">The sequence shown here is derived from an EMBL/GenBank/DDBJ whole genome shotgun (WGS) entry which is preliminary data.</text>
</comment>
<gene>
    <name evidence="3" type="ORF">Dsin_026880</name>
</gene>
<feature type="compositionally biased region" description="Basic and acidic residues" evidence="1">
    <location>
        <begin position="183"/>
        <end position="192"/>
    </location>
</feature>
<dbReference type="EMBL" id="JANJYJ010000008">
    <property type="protein sequence ID" value="KAK3195570.1"/>
    <property type="molecule type" value="Genomic_DNA"/>
</dbReference>
<dbReference type="PANTHER" id="PTHR48449">
    <property type="entry name" value="DUF1985 DOMAIN-CONTAINING PROTEIN"/>
    <property type="match status" value="1"/>
</dbReference>